<dbReference type="FunFam" id="2.60.120.320:FF:000001">
    <property type="entry name" value="Thiamine pyrophosphokinase"/>
    <property type="match status" value="1"/>
</dbReference>
<dbReference type="InterPro" id="IPR006282">
    <property type="entry name" value="Thi_PPkinase"/>
</dbReference>
<feature type="region of interest" description="Disordered" evidence="6">
    <location>
        <begin position="318"/>
        <end position="366"/>
    </location>
</feature>
<feature type="domain" description="DNA mismatch repair protein S5" evidence="10">
    <location>
        <begin position="1764"/>
        <end position="1884"/>
    </location>
</feature>
<evidence type="ECO:0000256" key="5">
    <source>
        <dbReference type="ARBA" id="ARBA00025120"/>
    </source>
</evidence>
<dbReference type="NCBIfam" id="TIGR01378">
    <property type="entry name" value="thi_PPkinase"/>
    <property type="match status" value="1"/>
</dbReference>
<dbReference type="Pfam" id="PF24933">
    <property type="entry name" value="DUF7751"/>
    <property type="match status" value="1"/>
</dbReference>
<comment type="subcellular location">
    <subcellularLocation>
        <location evidence="1">Cytoplasm</location>
        <location evidence="1">Cytosol</location>
    </subcellularLocation>
</comment>
<keyword evidence="4" id="KW-0227">DNA damage</keyword>
<dbReference type="GO" id="GO:0006298">
    <property type="term" value="P:mismatch repair"/>
    <property type="evidence" value="ECO:0007669"/>
    <property type="project" value="InterPro"/>
</dbReference>
<evidence type="ECO:0000313" key="11">
    <source>
        <dbReference type="EMBL" id="KAG6575837.1"/>
    </source>
</evidence>
<dbReference type="InterPro" id="IPR003959">
    <property type="entry name" value="ATPase_AAA_core"/>
</dbReference>
<dbReference type="SMART" id="SM00853">
    <property type="entry name" value="MutL_C"/>
    <property type="match status" value="1"/>
</dbReference>
<dbReference type="EMBL" id="JAGKQH010000017">
    <property type="protein sequence ID" value="KAG6575837.1"/>
    <property type="molecule type" value="Genomic_DNA"/>
</dbReference>
<dbReference type="FunFam" id="3.30.230.10:FF:000054">
    <property type="entry name" value="DNA mismatch repair protein PMS1"/>
    <property type="match status" value="1"/>
</dbReference>
<dbReference type="FunFam" id="3.30.1370.100:FF:000001">
    <property type="entry name" value="Mismatch repair endonuclease pms1, putative"/>
    <property type="match status" value="1"/>
</dbReference>
<evidence type="ECO:0000259" key="8">
    <source>
        <dbReference type="SMART" id="SM00853"/>
    </source>
</evidence>
<evidence type="ECO:0000256" key="6">
    <source>
        <dbReference type="SAM" id="MobiDB-lite"/>
    </source>
</evidence>
<gene>
    <name evidence="11" type="primary">ATAD1</name>
    <name evidence="11" type="ORF">SDJN03_26476</name>
</gene>
<dbReference type="Pfam" id="PF17862">
    <property type="entry name" value="AAA_lid_3"/>
    <property type="match status" value="1"/>
</dbReference>
<dbReference type="GO" id="GO:0030975">
    <property type="term" value="F:thiamine binding"/>
    <property type="evidence" value="ECO:0007669"/>
    <property type="project" value="InterPro"/>
</dbReference>
<accession>A0AAV6M5C9</accession>
<comment type="function">
    <text evidence="5">Catalyzes the phosphorylation of thiamine to thiamine pyrophosphate (TPP). TPP is an active cofactor for enzymes involved in glycolysis and energy production. Plant leaves require high levels of TPP for photosynthesis and carbohydrate metabolism.</text>
</comment>
<dbReference type="Pfam" id="PF04265">
    <property type="entry name" value="TPK_B1_binding"/>
    <property type="match status" value="1"/>
</dbReference>
<dbReference type="InterPro" id="IPR014762">
    <property type="entry name" value="DNA_mismatch_repair_CS"/>
</dbReference>
<dbReference type="FunFam" id="3.30.565.10:FF:000014">
    <property type="entry name" value="Mismatch repair endonuclease pms1, putative"/>
    <property type="match status" value="1"/>
</dbReference>
<comment type="caution">
    <text evidence="11">The sequence shown here is derived from an EMBL/GenBank/DDBJ whole genome shotgun (WGS) entry which is preliminary data.</text>
</comment>
<evidence type="ECO:0000259" key="7">
    <source>
        <dbReference type="SMART" id="SM00382"/>
    </source>
</evidence>
<feature type="compositionally biased region" description="Low complexity" evidence="6">
    <location>
        <begin position="10"/>
        <end position="19"/>
    </location>
</feature>
<dbReference type="GO" id="GO:0006772">
    <property type="term" value="P:thiamine metabolic process"/>
    <property type="evidence" value="ECO:0007669"/>
    <property type="project" value="InterPro"/>
</dbReference>
<dbReference type="GO" id="GO:0016887">
    <property type="term" value="F:ATP hydrolysis activity"/>
    <property type="evidence" value="ECO:0007669"/>
    <property type="project" value="InterPro"/>
</dbReference>
<evidence type="ECO:0000256" key="3">
    <source>
        <dbReference type="ARBA" id="ARBA00013245"/>
    </source>
</evidence>
<proteinExistence type="inferred from homology"/>
<evidence type="ECO:0000259" key="9">
    <source>
        <dbReference type="SMART" id="SM00983"/>
    </source>
</evidence>
<evidence type="ECO:0000256" key="1">
    <source>
        <dbReference type="ARBA" id="ARBA00004514"/>
    </source>
</evidence>
<evidence type="ECO:0000313" key="12">
    <source>
        <dbReference type="Proteomes" id="UP000685013"/>
    </source>
</evidence>
<dbReference type="GO" id="GO:0005524">
    <property type="term" value="F:ATP binding"/>
    <property type="evidence" value="ECO:0007669"/>
    <property type="project" value="InterPro"/>
</dbReference>
<dbReference type="InterPro" id="IPR038973">
    <property type="entry name" value="MutL/Mlh/Pms-like"/>
</dbReference>
<dbReference type="GO" id="GO:0030983">
    <property type="term" value="F:mismatched DNA binding"/>
    <property type="evidence" value="ECO:0007669"/>
    <property type="project" value="InterPro"/>
</dbReference>
<dbReference type="PROSITE" id="PS00058">
    <property type="entry name" value="DNA_MISMATCH_REPAIR_1"/>
    <property type="match status" value="1"/>
</dbReference>
<dbReference type="InterPro" id="IPR003593">
    <property type="entry name" value="AAA+_ATPase"/>
</dbReference>
<evidence type="ECO:0000256" key="2">
    <source>
        <dbReference type="ARBA" id="ARBA00006082"/>
    </source>
</evidence>
<organism evidence="11 12">
    <name type="scientific">Cucurbita argyrosperma subsp. sororia</name>
    <dbReference type="NCBI Taxonomy" id="37648"/>
    <lineage>
        <taxon>Eukaryota</taxon>
        <taxon>Viridiplantae</taxon>
        <taxon>Streptophyta</taxon>
        <taxon>Embryophyta</taxon>
        <taxon>Tracheophyta</taxon>
        <taxon>Spermatophyta</taxon>
        <taxon>Magnoliopsida</taxon>
        <taxon>eudicotyledons</taxon>
        <taxon>Gunneridae</taxon>
        <taxon>Pentapetalae</taxon>
        <taxon>rosids</taxon>
        <taxon>fabids</taxon>
        <taxon>Cucurbitales</taxon>
        <taxon>Cucurbitaceae</taxon>
        <taxon>Cucurbiteae</taxon>
        <taxon>Cucurbita</taxon>
    </lineage>
</organism>
<dbReference type="InterPro" id="IPR014790">
    <property type="entry name" value="MutL_C"/>
</dbReference>
<reference evidence="11 12" key="1">
    <citation type="journal article" date="2021" name="Hortic Res">
        <title>The domestication of Cucurbita argyrosperma as revealed by the genome of its wild relative.</title>
        <authorList>
            <person name="Barrera-Redondo J."/>
            <person name="Sanchez-de la Vega G."/>
            <person name="Aguirre-Liguori J.A."/>
            <person name="Castellanos-Morales G."/>
            <person name="Gutierrez-Guerrero Y.T."/>
            <person name="Aguirre-Dugua X."/>
            <person name="Aguirre-Planter E."/>
            <person name="Tenaillon M.I."/>
            <person name="Lira-Saade R."/>
            <person name="Eguiarte L.E."/>
        </authorList>
    </citation>
    <scope>NUCLEOTIDE SEQUENCE [LARGE SCALE GENOMIC DNA]</scope>
    <source>
        <strain evidence="11">JBR-2021</strain>
    </source>
</reference>
<dbReference type="GO" id="GO:0032389">
    <property type="term" value="C:MutLalpha complex"/>
    <property type="evidence" value="ECO:0007669"/>
    <property type="project" value="TreeGrafter"/>
</dbReference>
<keyword evidence="12" id="KW-1185">Reference proteome</keyword>
<dbReference type="InterPro" id="IPR056653">
    <property type="entry name" value="DUF7751"/>
</dbReference>
<dbReference type="InterPro" id="IPR041569">
    <property type="entry name" value="AAA_lid_3"/>
</dbReference>
<feature type="non-terminal residue" evidence="11">
    <location>
        <position position="1"/>
    </location>
</feature>
<feature type="domain" description="MutL C-terminal dimerisation" evidence="8">
    <location>
        <begin position="2257"/>
        <end position="2414"/>
    </location>
</feature>
<evidence type="ECO:0000256" key="4">
    <source>
        <dbReference type="ARBA" id="ARBA00022763"/>
    </source>
</evidence>
<dbReference type="SMART" id="SM01340">
    <property type="entry name" value="DNA_mis_repair"/>
    <property type="match status" value="1"/>
</dbReference>
<dbReference type="GO" id="GO:0009229">
    <property type="term" value="P:thiamine diphosphate biosynthetic process"/>
    <property type="evidence" value="ECO:0007669"/>
    <property type="project" value="InterPro"/>
</dbReference>
<feature type="region of interest" description="Disordered" evidence="6">
    <location>
        <begin position="1"/>
        <end position="56"/>
    </location>
</feature>
<dbReference type="PANTHER" id="PTHR10073">
    <property type="entry name" value="DNA MISMATCH REPAIR PROTEIN MLH, PMS, MUTL"/>
    <property type="match status" value="1"/>
</dbReference>
<dbReference type="GO" id="GO:0140664">
    <property type="term" value="F:ATP-dependent DNA damage sensor activity"/>
    <property type="evidence" value="ECO:0007669"/>
    <property type="project" value="InterPro"/>
</dbReference>
<dbReference type="NCBIfam" id="TIGR00585">
    <property type="entry name" value="mutl"/>
    <property type="match status" value="1"/>
</dbReference>
<feature type="domain" description="AAA+ ATPase" evidence="7">
    <location>
        <begin position="1005"/>
        <end position="1142"/>
    </location>
</feature>
<dbReference type="InterPro" id="IPR013507">
    <property type="entry name" value="DNA_mismatch_S5_2-like"/>
</dbReference>
<dbReference type="InterPro" id="IPR007373">
    <property type="entry name" value="Thiamin_PyroPKinase_B1-bd"/>
</dbReference>
<dbReference type="InterPro" id="IPR007371">
    <property type="entry name" value="TPK_catalytic"/>
</dbReference>
<dbReference type="Pfam" id="PF13589">
    <property type="entry name" value="HATPase_c_3"/>
    <property type="match status" value="1"/>
</dbReference>
<dbReference type="GO" id="GO:0005829">
    <property type="term" value="C:cytosol"/>
    <property type="evidence" value="ECO:0007669"/>
    <property type="project" value="UniProtKB-SubCell"/>
</dbReference>
<dbReference type="CDD" id="cd07995">
    <property type="entry name" value="TPK"/>
    <property type="match status" value="1"/>
</dbReference>
<dbReference type="SMART" id="SM00983">
    <property type="entry name" value="TPK_B1_binding"/>
    <property type="match status" value="1"/>
</dbReference>
<comment type="similarity">
    <text evidence="2">Belongs to the DNA mismatch repair MutL/HexB family.</text>
</comment>
<evidence type="ECO:0000259" key="10">
    <source>
        <dbReference type="SMART" id="SM01340"/>
    </source>
</evidence>
<dbReference type="FunFam" id="3.40.50.300:FF:000416">
    <property type="entry name" value="p-loop nucleoside triphosphate hydrolase superfamily protein"/>
    <property type="match status" value="1"/>
</dbReference>
<dbReference type="Pfam" id="PF04263">
    <property type="entry name" value="TPK_catalytic"/>
    <property type="match status" value="1"/>
</dbReference>
<dbReference type="EC" id="2.7.6.2" evidence="3"/>
<dbReference type="SMART" id="SM00382">
    <property type="entry name" value="AAA"/>
    <property type="match status" value="1"/>
</dbReference>
<dbReference type="CDD" id="cd03484">
    <property type="entry name" value="MutL_Trans_hPMS_2_like"/>
    <property type="match status" value="1"/>
</dbReference>
<protein>
    <recommendedName>
        <fullName evidence="3">thiamine diphosphokinase</fullName>
        <ecNumber evidence="3">2.7.6.2</ecNumber>
    </recommendedName>
</protein>
<name>A0AAV6M5C9_9ROSI</name>
<dbReference type="PROSITE" id="PS00674">
    <property type="entry name" value="AAA"/>
    <property type="match status" value="1"/>
</dbReference>
<dbReference type="Proteomes" id="UP000685013">
    <property type="component" value="Chromosome 17"/>
</dbReference>
<feature type="domain" description="Thiamin pyrophosphokinase thiamin-binding" evidence="9">
    <location>
        <begin position="1469"/>
        <end position="1536"/>
    </location>
</feature>
<sequence length="2461" mass="270624">MVETRRSSLSKRSLSSSHGSPPPSGTPNSKRSKVIEASSSTEDVQSAPPVEPLIPVEESGVEPVDPVIQPADPFDTDSLKVNNVCDEAVPEDSHDLQAEGEAIMTPLPLGDVTADAEKSKAVVATLLNRTKKRTTRMTKSNSKPAWGKLLSQCSQNPHLVICGTLFTVGQSRQCNLWLKDPSVSTTLCKLRHIKRGNSSIALLEITGGKGAVIVNGKIFQKNSSVVLNGGDEVVFTSSGKHAYIFQQLTSDDFAVSGLPSVNILEAHSAPVKGIHFEGRSGDASAVTGASILASFSNIQKGLSLLSPSAKSNEDVELPSVCGVSDNQNPDINLKDGSTNNNDINGEASMDKSIDPSPHSATESPSLDRLGLDACNDSEIGEVPGATHELRPLLQLLAGSASPDFNLSGSISKILDEQRDIGNLFKDFNPPAMPMSTRRQAFKERLQQGILKPDSIDVSFESFPYYLSDTTKNVLIASMFIHLKCNKFVKHASDLPISSPRILLSGPAGSEIYQETLTKALARHFGARLLIVDSLLLPGVPTPKDADIVKDSSRAERTSVFAKRAVQVAAAAAAAAAASQNKKPTSSVEADIAGGSTLSSQALPKQETSTASSKTTAFKTGDKVKFVGTLSSALSPPLQSCPLRGPSYGCRGKVVLAFEENGSSKIGVRFDKSIPDGNDLGGLCEEDHGFFCSANHLLRLDGPGGDDNDKLAIDEVFEVVSNESRNSPLILFVKDIEKAMVGHSDAYSILKGRLENLPGNVVVLGSHTHMDNRKEKSHPGGLLFTKFGSNQTALLDLAFPDNFGRLHDRNKETPKATKQLSRLFPNKVTILLPQDEALLSEWKQQLERDTETLKTQANIVSIRLVLNRIGLDCPNLDTLCTKDQALTLETVEKVVGWALSHHFMRSSEVLVKDAKLILSTESIEYGLNIWHGLQSENKSLKKSLKDVVTENEFEKKLLADVIPPGDIGVTFEDIGALENVKDTLKELVMLPLQRPELFCKGQLTKPCKGILLFGPPGTGKTMLAKAVATEAGANFINISMSSITSKWFGEGEKYVKAVFSLASKIAPSVVFVDEVDSMLGRRENPGEHEAMRKMKNEFMVNWDGLRTKDKERVLVLAATNRPFDLDEAVIRRLPRRLMVNLPDAPNREKILRVILAKEELAADVDLPALANMTDGYSGSDLKNLCVTAAHCPIREILDKEKKERISALTDNKPIPALYSSTDVRPLKMEDFRFAHEQVCASVSSESTNMNELLQWNDLYGEGGSRKKMSLSYFIKSSNPSRFRHERLVPLFRIPPPFFFFVSGRAPAFFNLRSCSAQPTSPQIHSSALEALAAQLRLCADGGANRVFDELPLLFPHLDALDVRNSHKPDVISGDMDSIRTEVLDFYAKQGTKIFDESEDEDTTDLHKCVAYILQSMPNLEESNLCILVAGALGGRFDHEIGNINVLCRFSTTRIILLSDDCLVHLLPRTHHHEIHVDSSVEGPHCGLIPIGMPSGSTTTNGLQWDLTDTEMKFGGLISSSNKVKGEKGFYAIDARIISEITMDVGIAVDSPTIKPINKGIVHRICSGQVILDLSSAVKELVENSLDAGATSVEISLKDYGEEWFQVIDNGSGISPTNFRVLALRHHTSKLSDFPDLQSLTTYGFRGEALSSLCSLGNLTVETRTKNESVATHLTFDHSGLLVAEKKTARQVGTTVMVKKLFSNLPVRSKEFSRNIRKEYGKLISLLNAYAVIARGVRFVCTNSAGKNAKSVVFKTQGSGSIKDNIITVFGMTTFNCLESVSILLSDDCKVEGFVSKSGQGSGRNLGDRQFFFVNNRPVDMPKVSKLVNELYKSANSRQYPIAIMNFTLPSKACDVNVTPDKRKIFFSDETHILQRLREELLKIYSPINACYSVNKVEEPTKQVDSVELCSDKRKLSMLVEHFSPDEGKLRDASSHLTLADNDDSLKMIENVEQSSQTIEVENSDGEENITRKDFALRVHGMKKADAFLKDYDQHRKTCFSSKKCEQITPSSPCVTVTGTGTSRVQSSLDKFVTKNKRKYETLSAPLSEVPILRNQFLNNQWKKISADNPSKDVKCKHGDCQVFDDFSEGNDEDSSIQTNTDRVFNELGIPLSSADHSDDGETTEEECTEEAIAKVPHSVIESTGTPIKDLEMSEDLPLSDSSVLPSGFMKESSSPQLKLCSTFHFDFHELKKRRMQRQLRYKLNGYICERKKLTCHYAAATLKLSQPDNEDRKARALEAAAKELDRLFRKEDFSRMKVIGQFNLGFIIGKLDQDLFIVDQHAADEKYNFERLSQSTILNQQPLLRPLRLELSAEEEVVVSIHMDVIRKNGFVLEEDPHALPGNRFRLKAVPFSKNITFGVEDVKDLISTLADSEGECSIIGSYRMDTANSVCPSRVRAMLASRACRSSVMIGDPLGRNEMQKIVEHLAELKSPWNCPHGRPTMRHLVDLTTIKRSDENNPDC</sequence>
<dbReference type="CDD" id="cd16926">
    <property type="entry name" value="HATPase_MutL-MLH-PMS-like"/>
    <property type="match status" value="1"/>
</dbReference>
<dbReference type="PANTHER" id="PTHR10073:SF52">
    <property type="entry name" value="MISMATCH REPAIR ENDONUCLEASE PMS2"/>
    <property type="match status" value="1"/>
</dbReference>
<dbReference type="Pfam" id="PF01119">
    <property type="entry name" value="DNA_mis_repair"/>
    <property type="match status" value="1"/>
</dbReference>
<dbReference type="InterPro" id="IPR003960">
    <property type="entry name" value="ATPase_AAA_CS"/>
</dbReference>
<dbReference type="GO" id="GO:0004788">
    <property type="term" value="F:thiamine diphosphokinase activity"/>
    <property type="evidence" value="ECO:0007669"/>
    <property type="project" value="UniProtKB-EC"/>
</dbReference>
<dbReference type="Pfam" id="PF00004">
    <property type="entry name" value="AAA"/>
    <property type="match status" value="1"/>
</dbReference>
<dbReference type="Pfam" id="PF08676">
    <property type="entry name" value="MutL_C"/>
    <property type="match status" value="1"/>
</dbReference>
<dbReference type="InterPro" id="IPR002099">
    <property type="entry name" value="MutL/Mlh/PMS"/>
</dbReference>
<dbReference type="CDD" id="cd19520">
    <property type="entry name" value="RecA-like_ATAD1"/>
    <property type="match status" value="1"/>
</dbReference>
<feature type="compositionally biased region" description="Polar residues" evidence="6">
    <location>
        <begin position="324"/>
        <end position="343"/>
    </location>
</feature>